<feature type="domain" description="Helicase HerA central" evidence="3">
    <location>
        <begin position="374"/>
        <end position="433"/>
    </location>
</feature>
<evidence type="ECO:0000256" key="2">
    <source>
        <dbReference type="SAM" id="Phobius"/>
    </source>
</evidence>
<dbReference type="GO" id="GO:0003677">
    <property type="term" value="F:DNA binding"/>
    <property type="evidence" value="ECO:0007669"/>
    <property type="project" value="UniProtKB-KW"/>
</dbReference>
<keyword evidence="2" id="KW-0812">Transmembrane</keyword>
<evidence type="ECO:0000259" key="3">
    <source>
        <dbReference type="Pfam" id="PF01935"/>
    </source>
</evidence>
<protein>
    <submittedName>
        <fullName evidence="6">Type IV secretion system DNA-binding domain-containing protein</fullName>
    </submittedName>
</protein>
<dbReference type="Pfam" id="PF12696">
    <property type="entry name" value="TraG-D_C"/>
    <property type="match status" value="1"/>
</dbReference>
<dbReference type="CDD" id="cd01127">
    <property type="entry name" value="TrwB_TraG_TraD_VirD4"/>
    <property type="match status" value="1"/>
</dbReference>
<comment type="caution">
    <text evidence="6">The sequence shown here is derived from an EMBL/GenBank/DDBJ whole genome shotgun (WGS) entry which is preliminary data.</text>
</comment>
<evidence type="ECO:0000256" key="1">
    <source>
        <dbReference type="SAM" id="MobiDB-lite"/>
    </source>
</evidence>
<dbReference type="InterPro" id="IPR051162">
    <property type="entry name" value="T4SS_component"/>
</dbReference>
<evidence type="ECO:0000313" key="7">
    <source>
        <dbReference type="Proteomes" id="UP000590542"/>
    </source>
</evidence>
<dbReference type="Proteomes" id="UP000590542">
    <property type="component" value="Unassembled WGS sequence"/>
</dbReference>
<evidence type="ECO:0000313" key="6">
    <source>
        <dbReference type="EMBL" id="NMB91737.1"/>
    </source>
</evidence>
<dbReference type="InterPro" id="IPR002789">
    <property type="entry name" value="HerA_central"/>
</dbReference>
<dbReference type="Pfam" id="PF01935">
    <property type="entry name" value="DUF87"/>
    <property type="match status" value="1"/>
</dbReference>
<feature type="region of interest" description="Disordered" evidence="1">
    <location>
        <begin position="780"/>
        <end position="799"/>
    </location>
</feature>
<keyword evidence="2" id="KW-1133">Transmembrane helix</keyword>
<dbReference type="InterPro" id="IPR058441">
    <property type="entry name" value="DUF8128"/>
</dbReference>
<dbReference type="PANTHER" id="PTHR30121">
    <property type="entry name" value="UNCHARACTERIZED PROTEIN YJGR-RELATED"/>
    <property type="match status" value="1"/>
</dbReference>
<accession>A0A7X9E7J2</accession>
<gene>
    <name evidence="6" type="ORF">GYA37_02730</name>
</gene>
<dbReference type="InterPro" id="IPR027417">
    <property type="entry name" value="P-loop_NTPase"/>
</dbReference>
<evidence type="ECO:0000259" key="4">
    <source>
        <dbReference type="Pfam" id="PF12696"/>
    </source>
</evidence>
<feature type="compositionally biased region" description="Polar residues" evidence="1">
    <location>
        <begin position="788"/>
        <end position="799"/>
    </location>
</feature>
<feature type="transmembrane region" description="Helical" evidence="2">
    <location>
        <begin position="12"/>
        <end position="35"/>
    </location>
</feature>
<feature type="domain" description="DUF8128" evidence="5">
    <location>
        <begin position="54"/>
        <end position="341"/>
    </location>
</feature>
<dbReference type="PANTHER" id="PTHR30121:SF11">
    <property type="entry name" value="AAA+ ATPASE DOMAIN-CONTAINING PROTEIN"/>
    <property type="match status" value="1"/>
</dbReference>
<dbReference type="EMBL" id="JAAZNV010000009">
    <property type="protein sequence ID" value="NMB91737.1"/>
    <property type="molecule type" value="Genomic_DNA"/>
</dbReference>
<reference evidence="6 7" key="1">
    <citation type="journal article" date="2020" name="Biotechnol. Biofuels">
        <title>New insights from the biogas microbiome by comprehensive genome-resolved metagenomics of nearly 1600 species originating from multiple anaerobic digesters.</title>
        <authorList>
            <person name="Campanaro S."/>
            <person name="Treu L."/>
            <person name="Rodriguez-R L.M."/>
            <person name="Kovalovszki A."/>
            <person name="Ziels R.M."/>
            <person name="Maus I."/>
            <person name="Zhu X."/>
            <person name="Kougias P.G."/>
            <person name="Basile A."/>
            <person name="Luo G."/>
            <person name="Schluter A."/>
            <person name="Konstantinidis K.T."/>
            <person name="Angelidaki I."/>
        </authorList>
    </citation>
    <scope>NUCLEOTIDE SEQUENCE [LARGE SCALE GENOMIC DNA]</scope>
    <source>
        <strain evidence="6">AS27yjCOA_202</strain>
    </source>
</reference>
<keyword evidence="2" id="KW-0472">Membrane</keyword>
<dbReference type="InterPro" id="IPR032689">
    <property type="entry name" value="TraG-D_C"/>
</dbReference>
<dbReference type="AlphaFoldDB" id="A0A7X9E7J2"/>
<proteinExistence type="predicted"/>
<feature type="domain" description="TraD/TraG TraM recognition site" evidence="4">
    <location>
        <begin position="634"/>
        <end position="700"/>
    </location>
</feature>
<dbReference type="SUPFAM" id="SSF52540">
    <property type="entry name" value="P-loop containing nucleoside triphosphate hydrolases"/>
    <property type="match status" value="1"/>
</dbReference>
<dbReference type="Pfam" id="PF26449">
    <property type="entry name" value="DUF8128"/>
    <property type="match status" value="1"/>
</dbReference>
<sequence>MEVNNTLYNTFWISIYLIVSVFLLTFITLGVASWLRKRKEKQTQYNLTFFQVLLPNDNEIEIKAAEHMFSSLIGFKKGFWKALFTGQYRISFEIVSKAEGIAFYVVTPDEIASLVEKQINAAYPAAQVDIVKPHEVWDRGKFTRITELKLKGPAFYPIKQYEDLKSDSLSPITSAMSKMRVDQVTAVQYVIQPADDDWRMAGRRFISNVRAKAANPDKKINIDEKFLEGVENKISNPGFYIKIRIVSVASDKMTADSQMHNMVGAFEQFTDVSYNRFVRRFLISPKKYVNDFIYRRLRIKNINIPMLSIQLYSNVSVLNNIEMATVFHFPNKDIGTPNILWLIARKSSAPVELPDEGIFLGKSIFRGVEKEIHMLDEDRTRHMYIVGQTGSGKSQFLMWCALQDIKRGEGVAIIDPHGTDIDELLQKIPPERKEDVILFDAADTERPLGLNLLEAQTDEEKNMIINAFIALLYKLYDPNKQGIMGPLLERSIRNVMLTAMVDPEATMIDVLRLFIDESYSKKFLDKLTDPLVRRYWTDEMAKTTASRKGETMGYFVSKFDRITTDKTMRNIIGQPKSSFNFDQIMAEKKILLVDLAKGKIGEENSNFIGLLFVPRILASALRRHKLHGDFPNFFLYVDEFQNFATPDFATILSEARKYKLNLTVAHQFIQQLEEDIKEAVFGNVGTICSFRVGVEDAEFLEPQFAPTFTKQDLSNLPTGNAYMRLLVRGQPSPPFSLWIDWNDLSSVKKDPRVADEIRELSRIKYGTPVQEVEEFINRRLSEEPASQEEPSINRTNFPF</sequence>
<name>A0A7X9E7J2_UNCKA</name>
<organism evidence="6 7">
    <name type="scientific">candidate division WWE3 bacterium</name>
    <dbReference type="NCBI Taxonomy" id="2053526"/>
    <lineage>
        <taxon>Bacteria</taxon>
        <taxon>Katanobacteria</taxon>
    </lineage>
</organism>
<dbReference type="Gene3D" id="3.40.50.300">
    <property type="entry name" value="P-loop containing nucleotide triphosphate hydrolases"/>
    <property type="match status" value="2"/>
</dbReference>
<keyword evidence="6" id="KW-0238">DNA-binding</keyword>
<evidence type="ECO:0000259" key="5">
    <source>
        <dbReference type="Pfam" id="PF26449"/>
    </source>
</evidence>